<dbReference type="Gene3D" id="3.40.50.300">
    <property type="entry name" value="P-loop containing nucleotide triphosphate hydrolases"/>
    <property type="match status" value="1"/>
</dbReference>
<comment type="caution">
    <text evidence="3">The sequence shown here is derived from an EMBL/GenBank/DDBJ whole genome shotgun (WGS) entry which is preliminary data.</text>
</comment>
<organism evidence="3 4">
    <name type="scientific">Desulfobaculum xiamenense</name>
    <dbReference type="NCBI Taxonomy" id="995050"/>
    <lineage>
        <taxon>Bacteria</taxon>
        <taxon>Pseudomonadati</taxon>
        <taxon>Thermodesulfobacteriota</taxon>
        <taxon>Desulfovibrionia</taxon>
        <taxon>Desulfovibrionales</taxon>
        <taxon>Desulfovibrionaceae</taxon>
        <taxon>Desulfobaculum</taxon>
    </lineage>
</organism>
<dbReference type="InterPro" id="IPR052026">
    <property type="entry name" value="ExeA_AAA_ATPase_DNA-bind"/>
</dbReference>
<feature type="compositionally biased region" description="Low complexity" evidence="1">
    <location>
        <begin position="424"/>
        <end position="437"/>
    </location>
</feature>
<gene>
    <name evidence="3" type="ORF">GGQ74_002437</name>
</gene>
<evidence type="ECO:0000259" key="2">
    <source>
        <dbReference type="SMART" id="SM00382"/>
    </source>
</evidence>
<evidence type="ECO:0000313" key="4">
    <source>
        <dbReference type="Proteomes" id="UP000580856"/>
    </source>
</evidence>
<evidence type="ECO:0000313" key="3">
    <source>
        <dbReference type="EMBL" id="NJB68764.1"/>
    </source>
</evidence>
<dbReference type="RefSeq" id="WP_167941804.1">
    <property type="nucleotide sequence ID" value="NZ_JAATJA010000002.1"/>
</dbReference>
<dbReference type="PANTHER" id="PTHR35894">
    <property type="entry name" value="GENERAL SECRETION PATHWAY PROTEIN A-RELATED"/>
    <property type="match status" value="1"/>
</dbReference>
<dbReference type="Proteomes" id="UP000580856">
    <property type="component" value="Unassembled WGS sequence"/>
</dbReference>
<keyword evidence="4" id="KW-1185">Reference proteome</keyword>
<dbReference type="InterPro" id="IPR027417">
    <property type="entry name" value="P-loop_NTPase"/>
</dbReference>
<proteinExistence type="predicted"/>
<dbReference type="GO" id="GO:0016887">
    <property type="term" value="F:ATP hydrolysis activity"/>
    <property type="evidence" value="ECO:0007669"/>
    <property type="project" value="InterPro"/>
</dbReference>
<dbReference type="AlphaFoldDB" id="A0A846QUE2"/>
<feature type="domain" description="AAA+ ATPase" evidence="2">
    <location>
        <begin position="45"/>
        <end position="174"/>
    </location>
</feature>
<feature type="region of interest" description="Disordered" evidence="1">
    <location>
        <begin position="476"/>
        <end position="495"/>
    </location>
</feature>
<evidence type="ECO:0000256" key="1">
    <source>
        <dbReference type="SAM" id="MobiDB-lite"/>
    </source>
</evidence>
<dbReference type="SMART" id="SM00382">
    <property type="entry name" value="AAA"/>
    <property type="match status" value="1"/>
</dbReference>
<dbReference type="SUPFAM" id="SSF52540">
    <property type="entry name" value="P-loop containing nucleoside triphosphate hydrolases"/>
    <property type="match status" value="1"/>
</dbReference>
<protein>
    <submittedName>
        <fullName evidence="3">Type II secretory pathway predicted ATPase ExeA</fullName>
    </submittedName>
</protein>
<dbReference type="Pfam" id="PF13401">
    <property type="entry name" value="AAA_22"/>
    <property type="match status" value="1"/>
</dbReference>
<dbReference type="EMBL" id="JAATJA010000002">
    <property type="protein sequence ID" value="NJB68764.1"/>
    <property type="molecule type" value="Genomic_DNA"/>
</dbReference>
<sequence length="603" mass="62934">MSVGARSEASAFSNPFGNIPGTGFFFNSPLHEGAMRRICRGVANRCGLMLLTGEIGSGKTTVCRRVKGNLPEECLFVELGNPFLTAEEQLGVICKGLGVGVAVGSSAAACMDVLTDRLRELYRAGRIPVLFIDEGHLLSRALLGQLLVLSNLREGDVPLVQLILAGQLEMLDLLRQPGLEALNQRMGVREGLRGLSRADCAAYVRYRLEEAGYPDLDVFQSAALREVWRMTGGLPRLINHVCAHALDAALLSGRGRVTPAQVREMERDAMYAGVLGARSRTRRRVRSGVACAAILGVLAFGAAAWEFSDGGSSWPELGDIAALMRGDAASVPAQVVASPTKALSGVAAAVDSAAVAQESVDDAMADGASSFAPRAEDFAPQDWAGVDASSESADEGGVGVDDADDDLDEGEGALGGDQDRAMGADEASADAGDAASADGDDERSAQADSSDGQDAPLGRDASLTQDASDMTLAQAAPETGEGAPDAADGTRSGQDANFKEVDVSGMGAGRADEAEAGDGLLPAADDPAVAAHRVGALVWDPVPSNRMAVVDDRILVEGDMLDDGMRIEGIGRDHLVVRHGDGVYRLDVRTDEEQAGNAWNKEF</sequence>
<name>A0A846QUE2_9BACT</name>
<dbReference type="InterPro" id="IPR049945">
    <property type="entry name" value="AAA_22"/>
</dbReference>
<feature type="compositionally biased region" description="Acidic residues" evidence="1">
    <location>
        <begin position="401"/>
        <end position="411"/>
    </location>
</feature>
<feature type="region of interest" description="Disordered" evidence="1">
    <location>
        <begin position="386"/>
        <end position="461"/>
    </location>
</feature>
<dbReference type="InterPro" id="IPR003593">
    <property type="entry name" value="AAA+_ATPase"/>
</dbReference>
<reference evidence="3 4" key="1">
    <citation type="submission" date="2020-03" db="EMBL/GenBank/DDBJ databases">
        <title>Genomic Encyclopedia of Type Strains, Phase IV (KMG-IV): sequencing the most valuable type-strain genomes for metagenomic binning, comparative biology and taxonomic classification.</title>
        <authorList>
            <person name="Goeker M."/>
        </authorList>
    </citation>
    <scope>NUCLEOTIDE SEQUENCE [LARGE SCALE GENOMIC DNA]</scope>
    <source>
        <strain evidence="3 4">DSM 24233</strain>
    </source>
</reference>
<dbReference type="PANTHER" id="PTHR35894:SF1">
    <property type="entry name" value="PHOSPHORIBULOKINASE _ URIDINE KINASE FAMILY"/>
    <property type="match status" value="1"/>
</dbReference>
<accession>A0A846QUE2</accession>